<evidence type="ECO:0000256" key="2">
    <source>
        <dbReference type="ARBA" id="ARBA00001933"/>
    </source>
</evidence>
<dbReference type="SFLD" id="SFLDF00314">
    <property type="entry name" value="L-lysine_2_3-aminomutase_(yjeK"/>
    <property type="match status" value="1"/>
</dbReference>
<keyword evidence="6 14" id="KW-0004">4Fe-4S</keyword>
<dbReference type="SFLD" id="SFLDG01070">
    <property type="entry name" value="PLP-dependent"/>
    <property type="match status" value="1"/>
</dbReference>
<dbReference type="Proteomes" id="UP000388235">
    <property type="component" value="Chromosome"/>
</dbReference>
<evidence type="ECO:0000256" key="8">
    <source>
        <dbReference type="ARBA" id="ARBA00022723"/>
    </source>
</evidence>
<reference evidence="17 18" key="1">
    <citation type="submission" date="2019-11" db="EMBL/GenBank/DDBJ databases">
        <authorList>
            <person name="Khan S.A."/>
            <person name="Jeon C.O."/>
            <person name="Chun B.H."/>
        </authorList>
    </citation>
    <scope>NUCLEOTIDE SEQUENCE [LARGE SCALE GENOMIC DNA]</scope>
    <source>
        <strain evidence="17 18">IMCC 1097</strain>
    </source>
</reference>
<organism evidence="17 18">
    <name type="scientific">Litorivicinus lipolyticus</name>
    <dbReference type="NCBI Taxonomy" id="418701"/>
    <lineage>
        <taxon>Bacteria</taxon>
        <taxon>Pseudomonadati</taxon>
        <taxon>Pseudomonadota</taxon>
        <taxon>Gammaproteobacteria</taxon>
        <taxon>Oceanospirillales</taxon>
        <taxon>Litorivicinaceae</taxon>
        <taxon>Litorivicinus</taxon>
    </lineage>
</organism>
<dbReference type="Gene3D" id="3.20.20.70">
    <property type="entry name" value="Aldolase class I"/>
    <property type="match status" value="1"/>
</dbReference>
<evidence type="ECO:0000256" key="5">
    <source>
        <dbReference type="ARBA" id="ARBA00022363"/>
    </source>
</evidence>
<dbReference type="NCBIfam" id="TIGR03821">
    <property type="entry name" value="EFP_modif_epmB"/>
    <property type="match status" value="1"/>
</dbReference>
<dbReference type="EMBL" id="CP045871">
    <property type="protein sequence ID" value="QGG81206.1"/>
    <property type="molecule type" value="Genomic_DNA"/>
</dbReference>
<keyword evidence="9 15" id="KW-0663">Pyridoxal phosphate</keyword>
<dbReference type="RefSeq" id="WP_153714709.1">
    <property type="nucleotide sequence ID" value="NZ_CP045871.1"/>
</dbReference>
<dbReference type="SUPFAM" id="SSF102114">
    <property type="entry name" value="Radical SAM enzymes"/>
    <property type="match status" value="1"/>
</dbReference>
<dbReference type="AlphaFoldDB" id="A0A5Q2QGR1"/>
<feature type="modified residue" description="N6-(pyridoxal phosphate)lysine" evidence="15">
    <location>
        <position position="317"/>
    </location>
</feature>
<evidence type="ECO:0000256" key="7">
    <source>
        <dbReference type="ARBA" id="ARBA00022691"/>
    </source>
</evidence>
<dbReference type="InterPro" id="IPR058240">
    <property type="entry name" value="rSAM_sf"/>
</dbReference>
<dbReference type="GO" id="GO:0051539">
    <property type="term" value="F:4 iron, 4 sulfur cluster binding"/>
    <property type="evidence" value="ECO:0007669"/>
    <property type="project" value="UniProtKB-KW"/>
</dbReference>
<evidence type="ECO:0000256" key="1">
    <source>
        <dbReference type="ARBA" id="ARBA00001352"/>
    </source>
</evidence>
<evidence type="ECO:0000256" key="15">
    <source>
        <dbReference type="PIRSR" id="PIRSR603739-50"/>
    </source>
</evidence>
<keyword evidence="8 14" id="KW-0479">Metal-binding</keyword>
<dbReference type="OrthoDB" id="9770937at2"/>
<dbReference type="NCBIfam" id="TIGR00238">
    <property type="entry name" value="KamA family radical SAM protein"/>
    <property type="match status" value="1"/>
</dbReference>
<keyword evidence="10" id="KW-0408">Iron</keyword>
<comment type="cofactor">
    <cofactor evidence="2 15">
        <name>pyridoxal 5'-phosphate</name>
        <dbReference type="ChEBI" id="CHEBI:597326"/>
    </cofactor>
</comment>
<evidence type="ECO:0000256" key="6">
    <source>
        <dbReference type="ARBA" id="ARBA00022485"/>
    </source>
</evidence>
<feature type="domain" description="Radical SAM core" evidence="16">
    <location>
        <begin position="92"/>
        <end position="306"/>
    </location>
</feature>
<dbReference type="SFLD" id="SFLDS00029">
    <property type="entry name" value="Radical_SAM"/>
    <property type="match status" value="1"/>
</dbReference>
<dbReference type="CDD" id="cd01335">
    <property type="entry name" value="Radical_SAM"/>
    <property type="match status" value="1"/>
</dbReference>
<dbReference type="PANTHER" id="PTHR30538">
    <property type="entry name" value="LYSINE 2,3-AMINOMUTASE-RELATED"/>
    <property type="match status" value="1"/>
</dbReference>
<dbReference type="PROSITE" id="PS51918">
    <property type="entry name" value="RADICAL_SAM"/>
    <property type="match status" value="1"/>
</dbReference>
<evidence type="ECO:0000256" key="13">
    <source>
        <dbReference type="ARBA" id="ARBA00030756"/>
    </source>
</evidence>
<evidence type="ECO:0000256" key="9">
    <source>
        <dbReference type="ARBA" id="ARBA00022898"/>
    </source>
</evidence>
<evidence type="ECO:0000259" key="16">
    <source>
        <dbReference type="PROSITE" id="PS51918"/>
    </source>
</evidence>
<feature type="binding site" evidence="14">
    <location>
        <position position="113"/>
    </location>
    <ligand>
        <name>[4Fe-4S] cluster</name>
        <dbReference type="ChEBI" id="CHEBI:49883"/>
        <note>4Fe-4S-S-AdoMet</note>
    </ligand>
</feature>
<dbReference type="InterPro" id="IPR003739">
    <property type="entry name" value="Lys_aminomutase/Glu_NH3_mut"/>
</dbReference>
<dbReference type="InterPro" id="IPR007197">
    <property type="entry name" value="rSAM"/>
</dbReference>
<comment type="similarity">
    <text evidence="4">Belongs to the radical SAM superfamily. KamA family.</text>
</comment>
<keyword evidence="18" id="KW-1185">Reference proteome</keyword>
<evidence type="ECO:0000256" key="14">
    <source>
        <dbReference type="PIRSR" id="PIRSR004911-1"/>
    </source>
</evidence>
<evidence type="ECO:0000256" key="12">
    <source>
        <dbReference type="ARBA" id="ARBA00023235"/>
    </source>
</evidence>
<evidence type="ECO:0000256" key="10">
    <source>
        <dbReference type="ARBA" id="ARBA00023004"/>
    </source>
</evidence>
<dbReference type="GO" id="GO:0046872">
    <property type="term" value="F:metal ion binding"/>
    <property type="evidence" value="ECO:0007669"/>
    <property type="project" value="UniProtKB-KW"/>
</dbReference>
<evidence type="ECO:0000313" key="17">
    <source>
        <dbReference type="EMBL" id="QGG81206.1"/>
    </source>
</evidence>
<dbReference type="Pfam" id="PF04055">
    <property type="entry name" value="Radical_SAM"/>
    <property type="match status" value="1"/>
</dbReference>
<dbReference type="GO" id="GO:0016853">
    <property type="term" value="F:isomerase activity"/>
    <property type="evidence" value="ECO:0007669"/>
    <property type="project" value="UniProtKB-KW"/>
</dbReference>
<evidence type="ECO:0000313" key="18">
    <source>
        <dbReference type="Proteomes" id="UP000388235"/>
    </source>
</evidence>
<gene>
    <name evidence="17" type="primary">epmB</name>
    <name evidence="17" type="ORF">GH975_11780</name>
</gene>
<sequence>MSTWQSQLSDGFRSASELLAFLQLPAAGMSAAAQADFATRVPRHFAALMTPGDLDDPLLRQVLPIGDETLQVPGFSDDPLAEQQNAAPGVLHKYGSRALLILRGGCAVNCRYCFRRAFPYAELSWSARTQRDALGYLRADAGINEVILSGGDPLMASDEAIADLVGELAGIDHITRVRVHSRLPVVMPDRLTPQLHQALTGTRLKPVLMLHANHPREISRALHERLQPFVRDLPVFNQAVLLRGVNDDATTLAALSEALFNSRIQPYYLFLLDRVRGAAHFEVPEAEAKVVYRDLQSRLPGFLVPRLAREIPDKPNKTLVL</sequence>
<comment type="cofactor">
    <cofactor evidence="3">
        <name>[4Fe-4S] cluster</name>
        <dbReference type="ChEBI" id="CHEBI:49883"/>
    </cofactor>
</comment>
<feature type="binding site" evidence="14">
    <location>
        <position position="106"/>
    </location>
    <ligand>
        <name>[4Fe-4S] cluster</name>
        <dbReference type="ChEBI" id="CHEBI:49883"/>
        <note>4Fe-4S-S-AdoMet</note>
    </ligand>
</feature>
<keyword evidence="11 14" id="KW-0411">Iron-sulfur</keyword>
<dbReference type="PANTHER" id="PTHR30538:SF1">
    <property type="entry name" value="L-LYSINE 2,3-AMINOMUTASE"/>
    <property type="match status" value="1"/>
</dbReference>
<comment type="catalytic activity">
    <reaction evidence="1">
        <text>L-lysine = D-beta-lysine</text>
        <dbReference type="Rhea" id="RHEA:44148"/>
        <dbReference type="ChEBI" id="CHEBI:32551"/>
        <dbReference type="ChEBI" id="CHEBI:84138"/>
    </reaction>
</comment>
<keyword evidence="7" id="KW-0949">S-adenosyl-L-methionine</keyword>
<protein>
    <recommendedName>
        <fullName evidence="5">L-lysine 2,3-aminomutase</fullName>
    </recommendedName>
    <alternativeName>
        <fullName evidence="13">EF-P post-translational modification enzyme B</fullName>
    </alternativeName>
</protein>
<name>A0A5Q2QGR1_9GAMM</name>
<accession>A0A5Q2QGR1</accession>
<keyword evidence="12" id="KW-0413">Isomerase</keyword>
<dbReference type="InterPro" id="IPR013785">
    <property type="entry name" value="Aldolase_TIM"/>
</dbReference>
<evidence type="ECO:0000256" key="11">
    <source>
        <dbReference type="ARBA" id="ARBA00023014"/>
    </source>
</evidence>
<proteinExistence type="inferred from homology"/>
<evidence type="ECO:0000256" key="4">
    <source>
        <dbReference type="ARBA" id="ARBA00008703"/>
    </source>
</evidence>
<dbReference type="KEGG" id="llp:GH975_11780"/>
<dbReference type="InterPro" id="IPR022462">
    <property type="entry name" value="EpmB"/>
</dbReference>
<evidence type="ECO:0000256" key="3">
    <source>
        <dbReference type="ARBA" id="ARBA00001966"/>
    </source>
</evidence>
<feature type="binding site" evidence="14">
    <location>
        <position position="110"/>
    </location>
    <ligand>
        <name>[4Fe-4S] cluster</name>
        <dbReference type="ChEBI" id="CHEBI:49883"/>
        <note>4Fe-4S-S-AdoMet</note>
    </ligand>
</feature>
<dbReference type="PIRSF" id="PIRSF004911">
    <property type="entry name" value="DUF160"/>
    <property type="match status" value="1"/>
</dbReference>